<dbReference type="InterPro" id="IPR029432">
    <property type="entry name" value="Gp28/Gp37-like_dom"/>
</dbReference>
<evidence type="ECO:0000313" key="2">
    <source>
        <dbReference type="EMBL" id="QQK75109.1"/>
    </source>
</evidence>
<dbReference type="KEGG" id="scia:HUG15_05805"/>
<evidence type="ECO:0000313" key="4">
    <source>
        <dbReference type="Proteomes" id="UP000595823"/>
    </source>
</evidence>
<proteinExistence type="predicted"/>
<feature type="domain" description="Gp28/Gp37-like" evidence="1">
    <location>
        <begin position="6"/>
        <end position="104"/>
    </location>
</feature>
<protein>
    <recommendedName>
        <fullName evidence="1">Gp28/Gp37-like domain-containing protein</fullName>
    </recommendedName>
</protein>
<dbReference type="Pfam" id="PF14594">
    <property type="entry name" value="Sipho_Gp37"/>
    <property type="match status" value="1"/>
</dbReference>
<dbReference type="KEGG" id="scia:HUG15_05475"/>
<dbReference type="EMBL" id="CP054705">
    <property type="protein sequence ID" value="QQK75169.1"/>
    <property type="molecule type" value="Genomic_DNA"/>
</dbReference>
<dbReference type="RefSeq" id="WP_200127712.1">
    <property type="nucleotide sequence ID" value="NZ_CP054705.1"/>
</dbReference>
<gene>
    <name evidence="2" type="ORF">HUG15_05475</name>
    <name evidence="3" type="ORF">HUG15_05805</name>
</gene>
<keyword evidence="4" id="KW-1185">Reference proteome</keyword>
<name>A0A7T7CAX2_9BACI</name>
<reference evidence="3 4" key="1">
    <citation type="submission" date="2020-06" db="EMBL/GenBank/DDBJ databases">
        <title>Genomic analysis of Salicibibacter sp. NKC5-3.</title>
        <authorList>
            <person name="Oh Y.J."/>
        </authorList>
    </citation>
    <scope>NUCLEOTIDE SEQUENCE [LARGE SCALE GENOMIC DNA]</scope>
    <source>
        <strain evidence="3 4">NKC5-3</strain>
    </source>
</reference>
<evidence type="ECO:0000313" key="3">
    <source>
        <dbReference type="EMBL" id="QQK75169.1"/>
    </source>
</evidence>
<dbReference type="Proteomes" id="UP000595823">
    <property type="component" value="Chromosome"/>
</dbReference>
<sequence length="111" mass="12556">MPVVELNSTASQRITMPPEGKQADVIKAPAETVMKHLVRRNLVEATEPGRNIADLIIAPDKGRGPVVEVTTRYRNLEDELNELLMRSGLSWSFYEYREGTVFEVKSIREEA</sequence>
<evidence type="ECO:0000259" key="1">
    <source>
        <dbReference type="Pfam" id="PF14594"/>
    </source>
</evidence>
<dbReference type="EMBL" id="CP054705">
    <property type="protein sequence ID" value="QQK75109.1"/>
    <property type="molecule type" value="Genomic_DNA"/>
</dbReference>
<dbReference type="AlphaFoldDB" id="A0A7T7CAX2"/>
<organism evidence="3 4">
    <name type="scientific">Salicibibacter cibarius</name>
    <dbReference type="NCBI Taxonomy" id="2743000"/>
    <lineage>
        <taxon>Bacteria</taxon>
        <taxon>Bacillati</taxon>
        <taxon>Bacillota</taxon>
        <taxon>Bacilli</taxon>
        <taxon>Bacillales</taxon>
        <taxon>Bacillaceae</taxon>
        <taxon>Salicibibacter</taxon>
    </lineage>
</organism>
<accession>A0A7T7CAX2</accession>